<sequence length="241" mass="26814">MRSNGIMGHMTSYCRKDRTTEGARPNQSIDSKNTDVQIQRITDQRKSGIIYNKLVQVNGKTKSAFIDFGSQCTVIKDSVVNELKIQVYDDNLPCIKGFTFGKMQPIGKVDIDLTLDFIKVNVQAYVVPDEFLSTDILVGQNVTELQDIVVFKTSSCLVLYSDKSEANKINIHVMDDISINGMQAIKVRCDENYTGHIYIPGSTSFKIGEEIMILPGVYYVEDGISHIPVISFVGGALVRSL</sequence>
<dbReference type="EMBL" id="JAHIBW010000004">
    <property type="protein sequence ID" value="KAG7311528.1"/>
    <property type="molecule type" value="Genomic_DNA"/>
</dbReference>
<evidence type="ECO:0000256" key="1">
    <source>
        <dbReference type="SAM" id="MobiDB-lite"/>
    </source>
</evidence>
<organism evidence="2 3">
    <name type="scientific">Plutella xylostella</name>
    <name type="common">Diamondback moth</name>
    <name type="synonym">Plutella maculipennis</name>
    <dbReference type="NCBI Taxonomy" id="51655"/>
    <lineage>
        <taxon>Eukaryota</taxon>
        <taxon>Metazoa</taxon>
        <taxon>Ecdysozoa</taxon>
        <taxon>Arthropoda</taxon>
        <taxon>Hexapoda</taxon>
        <taxon>Insecta</taxon>
        <taxon>Pterygota</taxon>
        <taxon>Neoptera</taxon>
        <taxon>Endopterygota</taxon>
        <taxon>Lepidoptera</taxon>
        <taxon>Glossata</taxon>
        <taxon>Ditrysia</taxon>
        <taxon>Yponomeutoidea</taxon>
        <taxon>Plutellidae</taxon>
        <taxon>Plutella</taxon>
    </lineage>
</organism>
<dbReference type="Pfam" id="PF13650">
    <property type="entry name" value="Asp_protease_2"/>
    <property type="match status" value="1"/>
</dbReference>
<protein>
    <submittedName>
        <fullName evidence="2">Uncharacterized protein</fullName>
    </submittedName>
</protein>
<dbReference type="CDD" id="cd00303">
    <property type="entry name" value="retropepsin_like"/>
    <property type="match status" value="1"/>
</dbReference>
<reference evidence="2 3" key="1">
    <citation type="submission" date="2021-06" db="EMBL/GenBank/DDBJ databases">
        <title>A haploid diamondback moth (Plutella xylostella L.) genome assembly resolves 31 chromosomes and identifies a diamide resistance mutation.</title>
        <authorList>
            <person name="Ward C.M."/>
            <person name="Perry K.D."/>
            <person name="Baker G."/>
            <person name="Powis K."/>
            <person name="Heckel D.G."/>
            <person name="Baxter S.W."/>
        </authorList>
    </citation>
    <scope>NUCLEOTIDE SEQUENCE [LARGE SCALE GENOMIC DNA]</scope>
    <source>
        <strain evidence="2 3">LV</strain>
        <tissue evidence="2">Single pupa</tissue>
    </source>
</reference>
<dbReference type="Proteomes" id="UP000823941">
    <property type="component" value="Chromosome 4"/>
</dbReference>
<evidence type="ECO:0000313" key="2">
    <source>
        <dbReference type="EMBL" id="KAG7311528.1"/>
    </source>
</evidence>
<comment type="caution">
    <text evidence="2">The sequence shown here is derived from an EMBL/GenBank/DDBJ whole genome shotgun (WGS) entry which is preliminary data.</text>
</comment>
<keyword evidence="3" id="KW-1185">Reference proteome</keyword>
<dbReference type="InterPro" id="IPR021109">
    <property type="entry name" value="Peptidase_aspartic_dom_sf"/>
</dbReference>
<proteinExistence type="predicted"/>
<feature type="region of interest" description="Disordered" evidence="1">
    <location>
        <begin position="15"/>
        <end position="34"/>
    </location>
</feature>
<evidence type="ECO:0000313" key="3">
    <source>
        <dbReference type="Proteomes" id="UP000823941"/>
    </source>
</evidence>
<feature type="compositionally biased region" description="Polar residues" evidence="1">
    <location>
        <begin position="25"/>
        <end position="34"/>
    </location>
</feature>
<accession>A0ABQ7R2J9</accession>
<gene>
    <name evidence="2" type="ORF">JYU34_002574</name>
</gene>
<name>A0ABQ7R2J9_PLUXY</name>
<dbReference type="Gene3D" id="2.40.70.10">
    <property type="entry name" value="Acid Proteases"/>
    <property type="match status" value="1"/>
</dbReference>